<name>A0A5E4PK39_9NEOP</name>
<feature type="coiled-coil region" evidence="1">
    <location>
        <begin position="934"/>
        <end position="961"/>
    </location>
</feature>
<feature type="compositionally biased region" description="Polar residues" evidence="2">
    <location>
        <begin position="100"/>
        <end position="115"/>
    </location>
</feature>
<dbReference type="PANTHER" id="PTHR13958">
    <property type="entry name" value="CENTROSOME-ASSOCIATED PROTEIN 350"/>
    <property type="match status" value="1"/>
</dbReference>
<dbReference type="PANTHER" id="PTHR13958:SF3">
    <property type="entry name" value="CAP-GLY DOMAIN-CONTAINING PROTEIN-RELATED"/>
    <property type="match status" value="1"/>
</dbReference>
<dbReference type="AlphaFoldDB" id="A0A5E4PK39"/>
<protein>
    <recommendedName>
        <fullName evidence="5">DUF4378 domain-containing protein</fullName>
    </recommendedName>
</protein>
<evidence type="ECO:0000256" key="1">
    <source>
        <dbReference type="SAM" id="Coils"/>
    </source>
</evidence>
<organism evidence="3 4">
    <name type="scientific">Leptidea sinapis</name>
    <dbReference type="NCBI Taxonomy" id="189913"/>
    <lineage>
        <taxon>Eukaryota</taxon>
        <taxon>Metazoa</taxon>
        <taxon>Ecdysozoa</taxon>
        <taxon>Arthropoda</taxon>
        <taxon>Hexapoda</taxon>
        <taxon>Insecta</taxon>
        <taxon>Pterygota</taxon>
        <taxon>Neoptera</taxon>
        <taxon>Endopterygota</taxon>
        <taxon>Lepidoptera</taxon>
        <taxon>Glossata</taxon>
        <taxon>Ditrysia</taxon>
        <taxon>Papilionoidea</taxon>
        <taxon>Pieridae</taxon>
        <taxon>Dismorphiinae</taxon>
        <taxon>Leptidea</taxon>
    </lineage>
</organism>
<dbReference type="GO" id="GO:0008017">
    <property type="term" value="F:microtubule binding"/>
    <property type="evidence" value="ECO:0007669"/>
    <property type="project" value="InterPro"/>
</dbReference>
<dbReference type="Proteomes" id="UP000324832">
    <property type="component" value="Unassembled WGS sequence"/>
</dbReference>
<gene>
    <name evidence="3" type="ORF">LSINAPIS_LOCUS106</name>
</gene>
<evidence type="ECO:0000256" key="2">
    <source>
        <dbReference type="SAM" id="MobiDB-lite"/>
    </source>
</evidence>
<evidence type="ECO:0000313" key="4">
    <source>
        <dbReference type="Proteomes" id="UP000324832"/>
    </source>
</evidence>
<proteinExistence type="predicted"/>
<sequence>MNKSMSVESDKEYNKLCNAFVELKKPEHIGDIHRTTVVKYTRIPDFPYDSKSQQIRSSHSKLTSRAVETDFKEKKLYSHRTTSRLLPSARDAREVKKSIKSNSPCKKEVSMTNLRTKQSKPDLEQNLKAREVVRNTKNVTRESLSKKIENNKITEDKKTNASPKHITKVRPHKSTVEQKILKEINECHFPLPVVYVPLEVGEGAERQNDPISSPIVISNLNNVANETVNQSTDVQNLTCFSDMNVGTDLQPKSDKCTQSDNNLNVKSNLMLSQTMEDKKDTFGSLEVPNVTLVKHKVEKSKENIVTFCSQSMPNLKVPAFSDTNLKSENKVSDTCYRNTSSYIISRATLTYTTKQKIDFHVVENQLNLEVRHKPVVHPMSVISVYRKELKERNANENYENGERCTGSNAKNRLNHLTNPKVIPKRKLIKPSFIIGAINLEYNLVPNDNIIDEQFQRELHFIDTFFESLQYLESCSLAEKRLTQSSLDELVNNVYDLKKVRINNFSSKLDNDIDSRETMASKSLCLLNLLIRDEQRRAKNLLFVLKMREEALKDFTKSHILWLENRKKQDNIDIPTLKKKQRGALLKLQYECGEMQRMRKALLTLSEKRKLALMKTKRNIELKLKSHVDVKQITFDKKKLKRSTSTDRNIPLKCFELSSSGCEESTTSRPKSTTPVCFPKVLIENLNIIEKSVQTVDNIVASVDHSTSTDENFVVVDGGYLNILFRNLSLPEIFSSERQYEVNEEAIKSIVTKTNDRQAIVKESDVIKKFMDQITNSEAECSSSPSTARSLVDELDEYYKVLKDDDKSEDQSFEAIGIVEIDSRDVRTDAMENKKDSSNRVQEVLETSKPHSECPDCAWLHELPKCLERKLHDEVSANVAGPLPVPPGAADVVDPSPQLWPHQQSTTSSLPVATSNATNQILYSNNICSYTSPTVESEAEELRRQQLEIEREIKALEQQQCQLLAVREIPDKPPPPYIPPVEIRNPKENRKYHVDCTTEAKIRRCVENIDDDLFDESDPFELFVKDFCLECVECRDDEKGITNWFCQSLATLQVDHDKFPEKTVSELSEVLKGVAPTVVTGVGTRRSDHIDDILFAEWRRCEPDWTSLHKDEVIVKNQLFESIFQKILSETVDEYKNTVSGSGKLGVLK</sequence>
<reference evidence="3 4" key="1">
    <citation type="submission" date="2017-07" db="EMBL/GenBank/DDBJ databases">
        <authorList>
            <person name="Talla V."/>
            <person name="Backstrom N."/>
        </authorList>
    </citation>
    <scope>NUCLEOTIDE SEQUENCE [LARGE SCALE GENOMIC DNA]</scope>
</reference>
<evidence type="ECO:0008006" key="5">
    <source>
        <dbReference type="Google" id="ProtNLM"/>
    </source>
</evidence>
<accession>A0A5E4PK39</accession>
<feature type="region of interest" description="Disordered" evidence="2">
    <location>
        <begin position="96"/>
        <end position="115"/>
    </location>
</feature>
<dbReference type="InterPro" id="IPR028750">
    <property type="entry name" value="CEP350/CC187"/>
</dbReference>
<dbReference type="GO" id="GO:0034453">
    <property type="term" value="P:microtubule anchoring"/>
    <property type="evidence" value="ECO:0007669"/>
    <property type="project" value="InterPro"/>
</dbReference>
<keyword evidence="1" id="KW-0175">Coiled coil</keyword>
<evidence type="ECO:0000313" key="3">
    <source>
        <dbReference type="EMBL" id="VVC86251.1"/>
    </source>
</evidence>
<dbReference type="GO" id="GO:0005813">
    <property type="term" value="C:centrosome"/>
    <property type="evidence" value="ECO:0007669"/>
    <property type="project" value="InterPro"/>
</dbReference>
<dbReference type="EMBL" id="FZQP02000002">
    <property type="protein sequence ID" value="VVC86251.1"/>
    <property type="molecule type" value="Genomic_DNA"/>
</dbReference>
<keyword evidence="4" id="KW-1185">Reference proteome</keyword>